<proteinExistence type="predicted"/>
<protein>
    <submittedName>
        <fullName evidence="2">(African queen) hypothetical protein</fullName>
    </submittedName>
</protein>
<dbReference type="EMBL" id="CAKASE010000043">
    <property type="protein sequence ID" value="CAG9558463.1"/>
    <property type="molecule type" value="Genomic_DNA"/>
</dbReference>
<dbReference type="Proteomes" id="UP000789524">
    <property type="component" value="Unassembled WGS sequence"/>
</dbReference>
<keyword evidence="1" id="KW-1133">Transmembrane helix</keyword>
<keyword evidence="1" id="KW-0472">Membrane</keyword>
<gene>
    <name evidence="2" type="ORF">DCHRY22_LOCUS572</name>
</gene>
<evidence type="ECO:0000256" key="1">
    <source>
        <dbReference type="SAM" id="Phobius"/>
    </source>
</evidence>
<organism evidence="2 3">
    <name type="scientific">Danaus chrysippus</name>
    <name type="common">African queen</name>
    <dbReference type="NCBI Taxonomy" id="151541"/>
    <lineage>
        <taxon>Eukaryota</taxon>
        <taxon>Metazoa</taxon>
        <taxon>Ecdysozoa</taxon>
        <taxon>Arthropoda</taxon>
        <taxon>Hexapoda</taxon>
        <taxon>Insecta</taxon>
        <taxon>Pterygota</taxon>
        <taxon>Neoptera</taxon>
        <taxon>Endopterygota</taxon>
        <taxon>Lepidoptera</taxon>
        <taxon>Glossata</taxon>
        <taxon>Ditrysia</taxon>
        <taxon>Papilionoidea</taxon>
        <taxon>Nymphalidae</taxon>
        <taxon>Danainae</taxon>
        <taxon>Danaini</taxon>
        <taxon>Danaina</taxon>
        <taxon>Danaus</taxon>
        <taxon>Anosia</taxon>
    </lineage>
</organism>
<evidence type="ECO:0000313" key="3">
    <source>
        <dbReference type="Proteomes" id="UP000789524"/>
    </source>
</evidence>
<name>A0A8J2MIC4_9NEOP</name>
<keyword evidence="3" id="KW-1185">Reference proteome</keyword>
<keyword evidence="1" id="KW-0812">Transmembrane</keyword>
<accession>A0A8J2MIC4</accession>
<feature type="transmembrane region" description="Helical" evidence="1">
    <location>
        <begin position="12"/>
        <end position="32"/>
    </location>
</feature>
<comment type="caution">
    <text evidence="2">The sequence shown here is derived from an EMBL/GenBank/DDBJ whole genome shotgun (WGS) entry which is preliminary data.</text>
</comment>
<dbReference type="AlphaFoldDB" id="A0A8J2MIC4"/>
<evidence type="ECO:0000313" key="2">
    <source>
        <dbReference type="EMBL" id="CAG9558463.1"/>
    </source>
</evidence>
<sequence>MMAVRCGRRSAKYGSLCAHVLAVKGAVFIFVLHNRSKASEALVGTVLARGAVVARRAAVRSGRKGTCALCVLFAGYRDRYSTD</sequence>
<reference evidence="2" key="1">
    <citation type="submission" date="2021-09" db="EMBL/GenBank/DDBJ databases">
        <authorList>
            <person name="Martin H S."/>
        </authorList>
    </citation>
    <scope>NUCLEOTIDE SEQUENCE</scope>
</reference>